<evidence type="ECO:0000313" key="6">
    <source>
        <dbReference type="EMBL" id="GAA0815880.1"/>
    </source>
</evidence>
<keyword evidence="2 3" id="KW-0648">Protein biosynthesis</keyword>
<dbReference type="Gene3D" id="1.10.132.20">
    <property type="entry name" value="Ribosome-recycling factor"/>
    <property type="match status" value="1"/>
</dbReference>
<evidence type="ECO:0000256" key="3">
    <source>
        <dbReference type="HAMAP-Rule" id="MF_00040"/>
    </source>
</evidence>
<evidence type="ECO:0000259" key="5">
    <source>
        <dbReference type="Pfam" id="PF01765"/>
    </source>
</evidence>
<gene>
    <name evidence="3 6" type="primary">frr</name>
    <name evidence="6" type="ORF">GCM10009111_14850</name>
</gene>
<evidence type="ECO:0000313" key="7">
    <source>
        <dbReference type="Proteomes" id="UP001500021"/>
    </source>
</evidence>
<protein>
    <recommendedName>
        <fullName evidence="3">Ribosome-recycling factor</fullName>
        <shortName evidence="3">RRF</shortName>
    </recommendedName>
    <alternativeName>
        <fullName evidence="3">Ribosome-releasing factor</fullName>
    </alternativeName>
</protein>
<dbReference type="InterPro" id="IPR036191">
    <property type="entry name" value="RRF_sf"/>
</dbReference>
<dbReference type="SUPFAM" id="SSF55194">
    <property type="entry name" value="Ribosome recycling factor, RRF"/>
    <property type="match status" value="1"/>
</dbReference>
<dbReference type="CDD" id="cd00520">
    <property type="entry name" value="RRF"/>
    <property type="match status" value="1"/>
</dbReference>
<dbReference type="PANTHER" id="PTHR20982">
    <property type="entry name" value="RIBOSOME RECYCLING FACTOR"/>
    <property type="match status" value="1"/>
</dbReference>
<dbReference type="HAMAP" id="MF_00040">
    <property type="entry name" value="RRF"/>
    <property type="match status" value="1"/>
</dbReference>
<dbReference type="PANTHER" id="PTHR20982:SF3">
    <property type="entry name" value="MITOCHONDRIAL RIBOSOME RECYCLING FACTOR PSEUDO 1"/>
    <property type="match status" value="1"/>
</dbReference>
<evidence type="ECO:0000256" key="2">
    <source>
        <dbReference type="ARBA" id="ARBA00022917"/>
    </source>
</evidence>
<comment type="function">
    <text evidence="3">Responsible for the release of ribosomes from messenger RNA at the termination of protein biosynthesis. May increase the efficiency of translation by recycling ribosomes from one round of translation to another.</text>
</comment>
<evidence type="ECO:0000256" key="4">
    <source>
        <dbReference type="SAM" id="Coils"/>
    </source>
</evidence>
<dbReference type="InterPro" id="IPR002661">
    <property type="entry name" value="Ribosome_recyc_fac"/>
</dbReference>
<evidence type="ECO:0000256" key="1">
    <source>
        <dbReference type="ARBA" id="ARBA00005912"/>
    </source>
</evidence>
<organism evidence="6 7">
    <name type="scientific">Colwellia asteriadis</name>
    <dbReference type="NCBI Taxonomy" id="517723"/>
    <lineage>
        <taxon>Bacteria</taxon>
        <taxon>Pseudomonadati</taxon>
        <taxon>Pseudomonadota</taxon>
        <taxon>Gammaproteobacteria</taxon>
        <taxon>Alteromonadales</taxon>
        <taxon>Colwelliaceae</taxon>
        <taxon>Colwellia</taxon>
    </lineage>
</organism>
<keyword evidence="7" id="KW-1185">Reference proteome</keyword>
<keyword evidence="4" id="KW-0175">Coiled coil</keyword>
<dbReference type="EMBL" id="BAAAFA010000004">
    <property type="protein sequence ID" value="GAA0815880.1"/>
    <property type="molecule type" value="Genomic_DNA"/>
</dbReference>
<dbReference type="InterPro" id="IPR023584">
    <property type="entry name" value="Ribosome_recyc_fac_dom"/>
</dbReference>
<comment type="similarity">
    <text evidence="1 3">Belongs to the RRF family.</text>
</comment>
<reference evidence="6 7" key="1">
    <citation type="journal article" date="2019" name="Int. J. Syst. Evol. Microbiol.">
        <title>The Global Catalogue of Microorganisms (GCM) 10K type strain sequencing project: providing services to taxonomists for standard genome sequencing and annotation.</title>
        <authorList>
            <consortium name="The Broad Institute Genomics Platform"/>
            <consortium name="The Broad Institute Genome Sequencing Center for Infectious Disease"/>
            <person name="Wu L."/>
            <person name="Ma J."/>
        </authorList>
    </citation>
    <scope>NUCLEOTIDE SEQUENCE [LARGE SCALE GENOMIC DNA]</scope>
    <source>
        <strain evidence="6 7">JCM 15608</strain>
    </source>
</reference>
<dbReference type="Pfam" id="PF01765">
    <property type="entry name" value="RRF"/>
    <property type="match status" value="1"/>
</dbReference>
<feature type="domain" description="Ribosome recycling factor" evidence="5">
    <location>
        <begin position="41"/>
        <end position="204"/>
    </location>
</feature>
<comment type="subcellular location">
    <subcellularLocation>
        <location evidence="3">Cytoplasm</location>
    </subcellularLocation>
</comment>
<dbReference type="Gene3D" id="3.30.1360.40">
    <property type="match status" value="1"/>
</dbReference>
<dbReference type="Proteomes" id="UP001500021">
    <property type="component" value="Unassembled WGS sequence"/>
</dbReference>
<dbReference type="NCBIfam" id="TIGR00496">
    <property type="entry name" value="frr"/>
    <property type="match status" value="1"/>
</dbReference>
<accession>A0ABN1L604</accession>
<proteinExistence type="inferred from homology"/>
<comment type="caution">
    <text evidence="6">The sequence shown here is derived from an EMBL/GenBank/DDBJ whole genome shotgun (WGS) entry which is preliminary data.</text>
</comment>
<feature type="coiled-coil region" evidence="4">
    <location>
        <begin position="160"/>
        <end position="187"/>
    </location>
</feature>
<sequence length="206" mass="23024">MVVSSMTADLNRLRKTLGNNNVIDEIKVDAQERMAKSVEALKNNLNKVRTGRAHASLLDNIVVEYYGMDTPLSQVGNISVPDARNLSVTVFDKGMISAVEKAIMKSDLGLNPQSNGTLIRIPLPPLTEERRKDLVKVVRGEAEGGKVAIRNIRRDANSDFKSLLKDKEISEDEHRQAEDEIQKITDTFIKQVDEVLVKKEAELMEI</sequence>
<keyword evidence="3" id="KW-0963">Cytoplasm</keyword>
<name>A0ABN1L604_9GAMM</name>